<dbReference type="InterPro" id="IPR004995">
    <property type="entry name" value="Spore_Ger"/>
</dbReference>
<accession>A0ABQ4M3K7</accession>
<dbReference type="PIRSF" id="PIRSF005690">
    <property type="entry name" value="GerBA"/>
    <property type="match status" value="1"/>
</dbReference>
<organism evidence="5 6">
    <name type="scientific">Paenibacillus cookii</name>
    <dbReference type="NCBI Taxonomy" id="157839"/>
    <lineage>
        <taxon>Bacteria</taxon>
        <taxon>Bacillati</taxon>
        <taxon>Bacillota</taxon>
        <taxon>Bacilli</taxon>
        <taxon>Bacillales</taxon>
        <taxon>Paenibacillaceae</taxon>
        <taxon>Paenibacillus</taxon>
    </lineage>
</organism>
<dbReference type="PANTHER" id="PTHR22550">
    <property type="entry name" value="SPORE GERMINATION PROTEIN"/>
    <property type="match status" value="1"/>
</dbReference>
<evidence type="ECO:0000256" key="2">
    <source>
        <dbReference type="ARBA" id="ARBA00023136"/>
    </source>
</evidence>
<evidence type="ECO:0000256" key="3">
    <source>
        <dbReference type="SAM" id="MobiDB-lite"/>
    </source>
</evidence>
<dbReference type="PANTHER" id="PTHR22550:SF5">
    <property type="entry name" value="LEUCINE ZIPPER PROTEIN 4"/>
    <property type="match status" value="1"/>
</dbReference>
<dbReference type="Proteomes" id="UP000680638">
    <property type="component" value="Unassembled WGS sequence"/>
</dbReference>
<evidence type="ECO:0000256" key="4">
    <source>
        <dbReference type="SAM" id="Phobius"/>
    </source>
</evidence>
<evidence type="ECO:0000313" key="6">
    <source>
        <dbReference type="Proteomes" id="UP000680638"/>
    </source>
</evidence>
<keyword evidence="6" id="KW-1185">Reference proteome</keyword>
<comment type="caution">
    <text evidence="5">The sequence shown here is derived from an EMBL/GenBank/DDBJ whole genome shotgun (WGS) entry which is preliminary data.</text>
</comment>
<dbReference type="Pfam" id="PF03323">
    <property type="entry name" value="GerA"/>
    <property type="match status" value="1"/>
</dbReference>
<dbReference type="InterPro" id="IPR050768">
    <property type="entry name" value="UPF0353/GerABKA_families"/>
</dbReference>
<feature type="region of interest" description="Disordered" evidence="3">
    <location>
        <begin position="1"/>
        <end position="28"/>
    </location>
</feature>
<feature type="region of interest" description="Disordered" evidence="3">
    <location>
        <begin position="512"/>
        <end position="532"/>
    </location>
</feature>
<proteinExistence type="inferred from homology"/>
<reference evidence="5 6" key="1">
    <citation type="submission" date="2021-03" db="EMBL/GenBank/DDBJ databases">
        <title>Antimicrobial resistance genes in bacteria isolated from Japanese honey, and their potential for conferring macrolide and lincosamide resistance in the American foulbrood pathogen Paenibacillus larvae.</title>
        <authorList>
            <person name="Okamoto M."/>
            <person name="Kumagai M."/>
            <person name="Kanamori H."/>
            <person name="Takamatsu D."/>
        </authorList>
    </citation>
    <scope>NUCLEOTIDE SEQUENCE [LARGE SCALE GENOMIC DNA]</scope>
    <source>
        <strain evidence="5 6">J21TS3</strain>
    </source>
</reference>
<comment type="similarity">
    <text evidence="1">Belongs to the GerABKA family.</text>
</comment>
<keyword evidence="4" id="KW-0812">Transmembrane</keyword>
<evidence type="ECO:0000313" key="5">
    <source>
        <dbReference type="EMBL" id="GIO70028.1"/>
    </source>
</evidence>
<feature type="transmembrane region" description="Helical" evidence="4">
    <location>
        <begin position="443"/>
        <end position="468"/>
    </location>
</feature>
<name>A0ABQ4M3K7_9BACL</name>
<dbReference type="EMBL" id="BORW01000044">
    <property type="protein sequence ID" value="GIO70028.1"/>
    <property type="molecule type" value="Genomic_DNA"/>
</dbReference>
<sequence>MRPFTKNKQSGNPQPEACTQRSTESQAAETKLTGNLDDDLRIIKERTGGSSDLIIRLIDSMFGKELRIAVIYIEGLVNEQVMNSSVMPSLTAKDFIDPHHLAAPSEVLGMIKNRFLSISNVKDVHSLDEVLSAVLAGNTAILVSGATLGISASTAGGEQRGVNEPQSETVIRGPREGFTENLRTNTALIRRKIRNPDLWIESRKIGRISQTEVAVMYLRGIANDKVVQEILQRLDRIDTDSILESGYIEEFIQDEAFSPFPTMTNTERPDAIAGALLEGKVAILVDGSPFVLLAPVTIFKLFQSSEDYYQKFDIATFLRLLRVISFVVSMLLPSLYIAITTFHQQILPTTLLVSLAAQREGVPFPAFVEALAMEITFDVLREAGVRMPRAIGSAISIVGALVLGQAAVQAGLVSAAMVIIVAFTAIAGFVAPSVSISNSARILRFGFMILAGTLGLFGIMAGLIALLIHLCGLRSFGIPYLLPLAPFIPADQKDAFVRVPWWAMLRRPTLIGKKNPKREKKFQKPSPPKNKN</sequence>
<feature type="compositionally biased region" description="Basic residues" evidence="3">
    <location>
        <begin position="514"/>
        <end position="523"/>
    </location>
</feature>
<feature type="transmembrane region" description="Helical" evidence="4">
    <location>
        <begin position="387"/>
        <end position="406"/>
    </location>
</feature>
<dbReference type="RefSeq" id="WP_212952567.1">
    <property type="nucleotide sequence ID" value="NZ_BORW01000044.1"/>
</dbReference>
<keyword evidence="2 4" id="KW-0472">Membrane</keyword>
<protein>
    <submittedName>
        <fullName evidence="5">Spore germination protein KA</fullName>
    </submittedName>
</protein>
<feature type="transmembrane region" description="Helical" evidence="4">
    <location>
        <begin position="412"/>
        <end position="431"/>
    </location>
</feature>
<evidence type="ECO:0000256" key="1">
    <source>
        <dbReference type="ARBA" id="ARBA00005278"/>
    </source>
</evidence>
<feature type="transmembrane region" description="Helical" evidence="4">
    <location>
        <begin position="320"/>
        <end position="342"/>
    </location>
</feature>
<gene>
    <name evidence="5" type="primary">gerKA</name>
    <name evidence="5" type="ORF">J21TS3_48490</name>
</gene>
<keyword evidence="4" id="KW-1133">Transmembrane helix</keyword>